<keyword evidence="3" id="KW-0479">Metal-binding</keyword>
<comment type="cofactor">
    <cofactor evidence="1">
        <name>Mn(2+)</name>
        <dbReference type="ChEBI" id="CHEBI:29035"/>
    </cofactor>
</comment>
<dbReference type="Pfam" id="PF00293">
    <property type="entry name" value="NUDIX"/>
    <property type="match status" value="1"/>
</dbReference>
<comment type="cofactor">
    <cofactor evidence="2">
        <name>Mg(2+)</name>
        <dbReference type="ChEBI" id="CHEBI:18420"/>
    </cofactor>
</comment>
<dbReference type="PANTHER" id="PTHR12992:SF11">
    <property type="entry name" value="MITOCHONDRIAL COENZYME A DIPHOSPHATASE NUDT8"/>
    <property type="match status" value="1"/>
</dbReference>
<dbReference type="GO" id="GO:0010945">
    <property type="term" value="F:coenzyme A diphosphatase activity"/>
    <property type="evidence" value="ECO:0007669"/>
    <property type="project" value="InterPro"/>
</dbReference>
<sequence length="199" mass="23075">MFEHLRRHIPKRIEEEQEHVSAVLIPLIQKDDGYHILFEVRSKKLRRQPGEVCFPGGRVEQGETTLETAVRETKEELLIGSKQLTIYGALDYFLSPAKARIEPFLGELTGYDGRFNTAEVDSVFTVPLRFFQETEPDLYYNDVLIQPPDDFPFSDIPGGRDYPWAGGRYEVCFYRYQGRIIWGMTAKILLNNLPYLKLP</sequence>
<comment type="caution">
    <text evidence="8">The sequence shown here is derived from an EMBL/GenBank/DDBJ whole genome shotgun (WGS) entry which is preliminary data.</text>
</comment>
<organism evidence="8 9">
    <name type="scientific">Anaerostipes butyraticus</name>
    <dbReference type="NCBI Taxonomy" id="645466"/>
    <lineage>
        <taxon>Bacteria</taxon>
        <taxon>Bacillati</taxon>
        <taxon>Bacillota</taxon>
        <taxon>Clostridia</taxon>
        <taxon>Lachnospirales</taxon>
        <taxon>Lachnospiraceae</taxon>
        <taxon>Anaerostipes</taxon>
    </lineage>
</organism>
<dbReference type="SUPFAM" id="SSF55811">
    <property type="entry name" value="Nudix"/>
    <property type="match status" value="1"/>
</dbReference>
<keyword evidence="5" id="KW-0460">Magnesium</keyword>
<dbReference type="InterPro" id="IPR000086">
    <property type="entry name" value="NUDIX_hydrolase_dom"/>
</dbReference>
<proteinExistence type="predicted"/>
<evidence type="ECO:0000256" key="2">
    <source>
        <dbReference type="ARBA" id="ARBA00001946"/>
    </source>
</evidence>
<gene>
    <name evidence="8" type="ORF">ANBU17_16070</name>
</gene>
<dbReference type="EMBL" id="BLYI01000033">
    <property type="protein sequence ID" value="GFO85260.1"/>
    <property type="molecule type" value="Genomic_DNA"/>
</dbReference>
<accession>A0A916Q9C0</accession>
<evidence type="ECO:0000256" key="1">
    <source>
        <dbReference type="ARBA" id="ARBA00001936"/>
    </source>
</evidence>
<keyword evidence="6" id="KW-0464">Manganese</keyword>
<dbReference type="Proteomes" id="UP000613208">
    <property type="component" value="Unassembled WGS sequence"/>
</dbReference>
<protein>
    <submittedName>
        <fullName evidence="8">Coenzyme A pyrophosphatase</fullName>
    </submittedName>
</protein>
<dbReference type="GO" id="GO:0046872">
    <property type="term" value="F:metal ion binding"/>
    <property type="evidence" value="ECO:0007669"/>
    <property type="project" value="UniProtKB-KW"/>
</dbReference>
<name>A0A916Q9C0_9FIRM</name>
<dbReference type="AlphaFoldDB" id="A0A916Q9C0"/>
<dbReference type="InterPro" id="IPR015797">
    <property type="entry name" value="NUDIX_hydrolase-like_dom_sf"/>
</dbReference>
<evidence type="ECO:0000313" key="9">
    <source>
        <dbReference type="Proteomes" id="UP000613208"/>
    </source>
</evidence>
<evidence type="ECO:0000259" key="7">
    <source>
        <dbReference type="PROSITE" id="PS51462"/>
    </source>
</evidence>
<evidence type="ECO:0000256" key="6">
    <source>
        <dbReference type="ARBA" id="ARBA00023211"/>
    </source>
</evidence>
<evidence type="ECO:0000256" key="5">
    <source>
        <dbReference type="ARBA" id="ARBA00022842"/>
    </source>
</evidence>
<evidence type="ECO:0000313" key="8">
    <source>
        <dbReference type="EMBL" id="GFO85260.1"/>
    </source>
</evidence>
<feature type="domain" description="Nudix hydrolase" evidence="7">
    <location>
        <begin position="18"/>
        <end position="151"/>
    </location>
</feature>
<dbReference type="PANTHER" id="PTHR12992">
    <property type="entry name" value="NUDIX HYDROLASE"/>
    <property type="match status" value="1"/>
</dbReference>
<dbReference type="InterPro" id="IPR045121">
    <property type="entry name" value="CoAse"/>
</dbReference>
<evidence type="ECO:0000256" key="3">
    <source>
        <dbReference type="ARBA" id="ARBA00022723"/>
    </source>
</evidence>
<dbReference type="RefSeq" id="WP_201310970.1">
    <property type="nucleotide sequence ID" value="NZ_BLYI01000033.1"/>
</dbReference>
<dbReference type="PROSITE" id="PS51462">
    <property type="entry name" value="NUDIX"/>
    <property type="match status" value="1"/>
</dbReference>
<dbReference type="Gene3D" id="3.90.79.10">
    <property type="entry name" value="Nucleoside Triphosphate Pyrophosphohydrolase"/>
    <property type="match status" value="1"/>
</dbReference>
<keyword evidence="9" id="KW-1185">Reference proteome</keyword>
<reference evidence="8" key="1">
    <citation type="submission" date="2020-06" db="EMBL/GenBank/DDBJ databases">
        <title>Characterization of fructooligosaccharide metabolism and fructooligosaccharide-degrading enzymes in human commensal butyrate producers.</title>
        <authorList>
            <person name="Tanno H."/>
            <person name="Fujii T."/>
            <person name="Hirano K."/>
            <person name="Maeno S."/>
            <person name="Tonozuka T."/>
            <person name="Sakamoto M."/>
            <person name="Ohkuma M."/>
            <person name="Tochio T."/>
            <person name="Endo A."/>
        </authorList>
    </citation>
    <scope>NUCLEOTIDE SEQUENCE</scope>
    <source>
        <strain evidence="8">JCM 17466</strain>
    </source>
</reference>
<keyword evidence="4" id="KW-0378">Hydrolase</keyword>
<evidence type="ECO:0000256" key="4">
    <source>
        <dbReference type="ARBA" id="ARBA00022801"/>
    </source>
</evidence>
<dbReference type="CDD" id="cd03426">
    <property type="entry name" value="NUDIX_CoAse_Nudt7"/>
    <property type="match status" value="1"/>
</dbReference>